<accession>A0A2G2X2M8</accession>
<evidence type="ECO:0000313" key="8">
    <source>
        <dbReference type="Proteomes" id="UP000224567"/>
    </source>
</evidence>
<proteinExistence type="predicted"/>
<evidence type="ECO:0000259" key="6">
    <source>
        <dbReference type="PROSITE" id="PS51519"/>
    </source>
</evidence>
<evidence type="ECO:0000256" key="1">
    <source>
        <dbReference type="ARBA" id="ARBA00023015"/>
    </source>
</evidence>
<dbReference type="STRING" id="33114.A0A2G2X2M8"/>
<dbReference type="OrthoDB" id="6270329at2759"/>
<dbReference type="InterPro" id="IPR003035">
    <property type="entry name" value="RWP-RK_dom"/>
</dbReference>
<sequence>MNNLQGLGPISYPIHNPNPNPRPNTDPKSVSFDEVSKLFNLPLSDAAQSLGVCASVLKKICYENGLVRWPYRKVISGKSIEDIKKEALREKQERSMEFPKAAGERNDSLASSAILSFSGSPLPNRSITSTTEMSKAGAFSQQQGARNFQSGSLPHFRISNLPKGTSVSNDEFKYGFPSDGLSTTTYRWWGNKSPDRNEDSKLNDDNAKNNTEQPENITEKSECQTSVDSRGTTLLTDVRKRAVKEGKETLKLGVYRGRSANMLDSTKRKILHQVFKSYFRVHGDMSKCES</sequence>
<dbReference type="GO" id="GO:0003677">
    <property type="term" value="F:DNA binding"/>
    <property type="evidence" value="ECO:0007669"/>
    <property type="project" value="UniProtKB-KW"/>
</dbReference>
<dbReference type="EMBL" id="MLFT02000003">
    <property type="protein sequence ID" value="PHT51703.1"/>
    <property type="molecule type" value="Genomic_DNA"/>
</dbReference>
<evidence type="ECO:0000256" key="5">
    <source>
        <dbReference type="SAM" id="MobiDB-lite"/>
    </source>
</evidence>
<name>A0A2G2X2M8_CAPBA</name>
<feature type="region of interest" description="Disordered" evidence="5">
    <location>
        <begin position="192"/>
        <end position="231"/>
    </location>
</feature>
<gene>
    <name evidence="7" type="ORF">CQW23_06165</name>
</gene>
<reference evidence="8" key="2">
    <citation type="journal article" date="2017" name="J. Anim. Genet.">
        <title>Multiple reference genome sequences of hot pepper reveal the massive evolution of plant disease resistance genes by retroduplication.</title>
        <authorList>
            <person name="Kim S."/>
            <person name="Park J."/>
            <person name="Yeom S.-I."/>
            <person name="Kim Y.-M."/>
            <person name="Seo E."/>
            <person name="Kim K.-T."/>
            <person name="Kim M.-S."/>
            <person name="Lee J.M."/>
            <person name="Cheong K."/>
            <person name="Shin H.-S."/>
            <person name="Kim S.-B."/>
            <person name="Han K."/>
            <person name="Lee J."/>
            <person name="Park M."/>
            <person name="Lee H.-A."/>
            <person name="Lee H.-Y."/>
            <person name="Lee Y."/>
            <person name="Oh S."/>
            <person name="Lee J.H."/>
            <person name="Choi E."/>
            <person name="Choi E."/>
            <person name="Lee S.E."/>
            <person name="Jeon J."/>
            <person name="Kim H."/>
            <person name="Choi G."/>
            <person name="Song H."/>
            <person name="Lee J."/>
            <person name="Lee S.-C."/>
            <person name="Kwon J.-K."/>
            <person name="Lee H.-Y."/>
            <person name="Koo N."/>
            <person name="Hong Y."/>
            <person name="Kim R.W."/>
            <person name="Kang W.-H."/>
            <person name="Huh J.H."/>
            <person name="Kang B.-C."/>
            <person name="Yang T.-J."/>
            <person name="Lee Y.-H."/>
            <person name="Bennetzen J.L."/>
            <person name="Choi D."/>
        </authorList>
    </citation>
    <scope>NUCLEOTIDE SEQUENCE [LARGE SCALE GENOMIC DNA]</scope>
    <source>
        <strain evidence="8">cv. PBC81</strain>
    </source>
</reference>
<dbReference type="PANTHER" id="PTHR48460:SF1">
    <property type="entry name" value="RWP-RK DOMAIN-CONTAINING PROTEIN"/>
    <property type="match status" value="1"/>
</dbReference>
<keyword evidence="2" id="KW-0238">DNA-binding</keyword>
<evidence type="ECO:0000256" key="3">
    <source>
        <dbReference type="ARBA" id="ARBA00023163"/>
    </source>
</evidence>
<feature type="compositionally biased region" description="Basic and acidic residues" evidence="5">
    <location>
        <begin position="193"/>
        <end position="207"/>
    </location>
</feature>
<organism evidence="7 8">
    <name type="scientific">Capsicum baccatum</name>
    <name type="common">Peruvian pepper</name>
    <dbReference type="NCBI Taxonomy" id="33114"/>
    <lineage>
        <taxon>Eukaryota</taxon>
        <taxon>Viridiplantae</taxon>
        <taxon>Streptophyta</taxon>
        <taxon>Embryophyta</taxon>
        <taxon>Tracheophyta</taxon>
        <taxon>Spermatophyta</taxon>
        <taxon>Magnoliopsida</taxon>
        <taxon>eudicotyledons</taxon>
        <taxon>Gunneridae</taxon>
        <taxon>Pentapetalae</taxon>
        <taxon>asterids</taxon>
        <taxon>lamiids</taxon>
        <taxon>Solanales</taxon>
        <taxon>Solanaceae</taxon>
        <taxon>Solanoideae</taxon>
        <taxon>Capsiceae</taxon>
        <taxon>Capsicum</taxon>
    </lineage>
</organism>
<dbReference type="Pfam" id="PF02042">
    <property type="entry name" value="RWP-RK"/>
    <property type="match status" value="1"/>
</dbReference>
<feature type="region of interest" description="Disordered" evidence="5">
    <location>
        <begin position="1"/>
        <end position="30"/>
    </location>
</feature>
<feature type="domain" description="RWP-RK" evidence="6">
    <location>
        <begin position="15"/>
        <end position="97"/>
    </location>
</feature>
<keyword evidence="1" id="KW-0805">Transcription regulation</keyword>
<evidence type="ECO:0000313" key="7">
    <source>
        <dbReference type="EMBL" id="PHT51703.1"/>
    </source>
</evidence>
<dbReference type="AlphaFoldDB" id="A0A2G2X2M8"/>
<evidence type="ECO:0000256" key="2">
    <source>
        <dbReference type="ARBA" id="ARBA00023125"/>
    </source>
</evidence>
<reference evidence="7 8" key="1">
    <citation type="journal article" date="2017" name="Genome Biol.">
        <title>New reference genome sequences of hot pepper reveal the massive evolution of plant disease-resistance genes by retroduplication.</title>
        <authorList>
            <person name="Kim S."/>
            <person name="Park J."/>
            <person name="Yeom S.I."/>
            <person name="Kim Y.M."/>
            <person name="Seo E."/>
            <person name="Kim K.T."/>
            <person name="Kim M.S."/>
            <person name="Lee J.M."/>
            <person name="Cheong K."/>
            <person name="Shin H.S."/>
            <person name="Kim S.B."/>
            <person name="Han K."/>
            <person name="Lee J."/>
            <person name="Park M."/>
            <person name="Lee H.A."/>
            <person name="Lee H.Y."/>
            <person name="Lee Y."/>
            <person name="Oh S."/>
            <person name="Lee J.H."/>
            <person name="Choi E."/>
            <person name="Choi E."/>
            <person name="Lee S.E."/>
            <person name="Jeon J."/>
            <person name="Kim H."/>
            <person name="Choi G."/>
            <person name="Song H."/>
            <person name="Lee J."/>
            <person name="Lee S.C."/>
            <person name="Kwon J.K."/>
            <person name="Lee H.Y."/>
            <person name="Koo N."/>
            <person name="Hong Y."/>
            <person name="Kim R.W."/>
            <person name="Kang W.H."/>
            <person name="Huh J.H."/>
            <person name="Kang B.C."/>
            <person name="Yang T.J."/>
            <person name="Lee Y.H."/>
            <person name="Bennetzen J.L."/>
            <person name="Choi D."/>
        </authorList>
    </citation>
    <scope>NUCLEOTIDE SEQUENCE [LARGE SCALE GENOMIC DNA]</scope>
    <source>
        <strain evidence="8">cv. PBC81</strain>
    </source>
</reference>
<dbReference type="Proteomes" id="UP000224567">
    <property type="component" value="Unassembled WGS sequence"/>
</dbReference>
<keyword evidence="4" id="KW-0539">Nucleus</keyword>
<keyword evidence="8" id="KW-1185">Reference proteome</keyword>
<comment type="caution">
    <text evidence="7">The sequence shown here is derived from an EMBL/GenBank/DDBJ whole genome shotgun (WGS) entry which is preliminary data.</text>
</comment>
<keyword evidence="3" id="KW-0804">Transcription</keyword>
<dbReference type="PANTHER" id="PTHR48460">
    <property type="entry name" value="RWP-RK DOMAIN-CONTAINING PROTEIN"/>
    <property type="match status" value="1"/>
</dbReference>
<dbReference type="PROSITE" id="PS51519">
    <property type="entry name" value="RWP_RK"/>
    <property type="match status" value="1"/>
</dbReference>
<evidence type="ECO:0000256" key="4">
    <source>
        <dbReference type="ARBA" id="ARBA00023242"/>
    </source>
</evidence>
<protein>
    <recommendedName>
        <fullName evidence="6">RWP-RK domain-containing protein</fullName>
    </recommendedName>
</protein>